<comment type="similarity">
    <text evidence="1">Belongs to the AfsR/DnrI/RedD regulatory family.</text>
</comment>
<dbReference type="GO" id="GO:0003677">
    <property type="term" value="F:DNA binding"/>
    <property type="evidence" value="ECO:0007669"/>
    <property type="project" value="UniProtKB-UniRule"/>
</dbReference>
<evidence type="ECO:0000259" key="6">
    <source>
        <dbReference type="PROSITE" id="PS51755"/>
    </source>
</evidence>
<dbReference type="InterPro" id="IPR051677">
    <property type="entry name" value="AfsR-DnrI-RedD_regulator"/>
</dbReference>
<dbReference type="PRINTS" id="PR00364">
    <property type="entry name" value="DISEASERSIST"/>
</dbReference>
<dbReference type="InterPro" id="IPR001867">
    <property type="entry name" value="OmpR/PhoB-type_DNA-bd"/>
</dbReference>
<dbReference type="SMART" id="SM01043">
    <property type="entry name" value="BTAD"/>
    <property type="match status" value="1"/>
</dbReference>
<dbReference type="SMART" id="SM00028">
    <property type="entry name" value="TPR"/>
    <property type="match status" value="4"/>
</dbReference>
<dbReference type="GO" id="GO:0006355">
    <property type="term" value="P:regulation of DNA-templated transcription"/>
    <property type="evidence" value="ECO:0007669"/>
    <property type="project" value="InterPro"/>
</dbReference>
<keyword evidence="4" id="KW-0804">Transcription</keyword>
<keyword evidence="8" id="KW-1185">Reference proteome</keyword>
<dbReference type="InterPro" id="IPR036388">
    <property type="entry name" value="WH-like_DNA-bd_sf"/>
</dbReference>
<evidence type="ECO:0000313" key="7">
    <source>
        <dbReference type="EMBL" id="KJK51280.1"/>
    </source>
</evidence>
<dbReference type="RefSeq" id="WP_045310594.1">
    <property type="nucleotide sequence ID" value="NZ_JYJG01000040.1"/>
</dbReference>
<dbReference type="AlphaFoldDB" id="A0A0F0H6Y2"/>
<dbReference type="SMART" id="SM00862">
    <property type="entry name" value="Trans_reg_C"/>
    <property type="match status" value="1"/>
</dbReference>
<dbReference type="Pfam" id="PF00486">
    <property type="entry name" value="Trans_reg_C"/>
    <property type="match status" value="1"/>
</dbReference>
<dbReference type="Gene3D" id="1.10.10.10">
    <property type="entry name" value="Winged helix-like DNA-binding domain superfamily/Winged helix DNA-binding domain"/>
    <property type="match status" value="1"/>
</dbReference>
<dbReference type="Proteomes" id="UP000033393">
    <property type="component" value="Unassembled WGS sequence"/>
</dbReference>
<dbReference type="CDD" id="cd15831">
    <property type="entry name" value="BTAD"/>
    <property type="match status" value="1"/>
</dbReference>
<dbReference type="SUPFAM" id="SSF48452">
    <property type="entry name" value="TPR-like"/>
    <property type="match status" value="3"/>
</dbReference>
<dbReference type="InterPro" id="IPR016032">
    <property type="entry name" value="Sig_transdc_resp-reg_C-effctor"/>
</dbReference>
<dbReference type="SUPFAM" id="SSF52540">
    <property type="entry name" value="P-loop containing nucleoside triphosphate hydrolases"/>
    <property type="match status" value="1"/>
</dbReference>
<evidence type="ECO:0000256" key="2">
    <source>
        <dbReference type="ARBA" id="ARBA00023015"/>
    </source>
</evidence>
<feature type="DNA-binding region" description="OmpR/PhoB-type" evidence="5">
    <location>
        <begin position="1"/>
        <end position="89"/>
    </location>
</feature>
<dbReference type="GO" id="GO:0000160">
    <property type="term" value="P:phosphorelay signal transduction system"/>
    <property type="evidence" value="ECO:0007669"/>
    <property type="project" value="InterPro"/>
</dbReference>
<dbReference type="SUPFAM" id="SSF46894">
    <property type="entry name" value="C-terminal effector domain of the bipartite response regulators"/>
    <property type="match status" value="1"/>
</dbReference>
<dbReference type="Pfam" id="PF13424">
    <property type="entry name" value="TPR_12"/>
    <property type="match status" value="1"/>
</dbReference>
<evidence type="ECO:0000313" key="8">
    <source>
        <dbReference type="Proteomes" id="UP000033393"/>
    </source>
</evidence>
<organism evidence="7 8">
    <name type="scientific">Lentzea aerocolonigenes</name>
    <name type="common">Lechevalieria aerocolonigenes</name>
    <name type="synonym">Saccharothrix aerocolonigenes</name>
    <dbReference type="NCBI Taxonomy" id="68170"/>
    <lineage>
        <taxon>Bacteria</taxon>
        <taxon>Bacillati</taxon>
        <taxon>Actinomycetota</taxon>
        <taxon>Actinomycetes</taxon>
        <taxon>Pseudonocardiales</taxon>
        <taxon>Pseudonocardiaceae</taxon>
        <taxon>Lentzea</taxon>
    </lineage>
</organism>
<dbReference type="PANTHER" id="PTHR35807:SF1">
    <property type="entry name" value="TRANSCRIPTIONAL REGULATOR REDD"/>
    <property type="match status" value="1"/>
</dbReference>
<evidence type="ECO:0000256" key="4">
    <source>
        <dbReference type="ARBA" id="ARBA00023163"/>
    </source>
</evidence>
<keyword evidence="3 5" id="KW-0238">DNA-binding</keyword>
<accession>A0A0F0H6Y2</accession>
<reference evidence="7 8" key="1">
    <citation type="submission" date="2015-02" db="EMBL/GenBank/DDBJ databases">
        <authorList>
            <person name="Ju K.-S."/>
            <person name="Doroghazi J.R."/>
            <person name="Metcalf W."/>
        </authorList>
    </citation>
    <scope>NUCLEOTIDE SEQUENCE [LARGE SCALE GENOMIC DNA]</scope>
    <source>
        <strain evidence="7 8">NRRL B-16140</strain>
    </source>
</reference>
<dbReference type="InterPro" id="IPR019734">
    <property type="entry name" value="TPR_rpt"/>
</dbReference>
<sequence length="877" mass="94462">MTRFQVLGEVSVCGAPLIVKHKGALITLSLLLLHANEVVRTEALIDDIWGEEVPRKPVEGLRSHLSRLRAALPDDIALTRRAGGYALEVAPESVDVHHFRALAAAGQHAEALALWRGEPFAGLRAPGLERARTALCGERLAVVLDLNDVRLRTGDHALVLASAQELAEAHPVDERVARQLMRALADGGRQNDALRAFEILRTRLADELGTDPDQETRRLHQQLLTASGTPRELPAAPWSFSARTEELAALTEALTSGGPRLVVISGPGGVGKTALALHWAHRNAALFPDGQLYVDLMGFTPSGHPVSPADALERLLSGLGATTVPDTLDARAALFRSTVANQRVLLVLDNAADAAQITPLLPGTADCAVLITSRDHLHSTTTRGARLVPLATLTSSDGERLLADRIGADRVAAEPDAAAGLIAACAGLPLALAVVAGHAQARPKFPLAALAEELRDASTRLRALDLGAPETSLTAVLASSHRALDPVHARTFGLLAAVPGEDLSLSCAVALTGRSTVEVRADLRALERVSLIEEHVPGRWRMHDLVRLHGQEHAAPPDLAESLHRLVNFVLYTAHAADHVLHGFRRPITMPPAVVESLSFADATAALLWFDAEHRTAAALQEVADDDACWRLAWVLNSYYWTQSRALDDVAVNRAGVEAAERLGDHEALTITHLMLGQALESIGESEAAEHQLRIAGVHAKEIGDNWRQTAVHRTLAKLARKRGDHREALDQALLTLELARTLDDEAWEADALTALGWHAAQYGEFDLAEEHLRAGRAKQIAIGDVDGEAHTSDSLGYVLSATGRHEESLPLFHRSIELLRRLGNRQFEARSLDHLGDALHAIGRCDDAAGAWRRAEELHRATDRPDLADAVLAKLA</sequence>
<dbReference type="Gene3D" id="1.25.40.10">
    <property type="entry name" value="Tetratricopeptide repeat domain"/>
    <property type="match status" value="2"/>
</dbReference>
<evidence type="ECO:0000256" key="3">
    <source>
        <dbReference type="ARBA" id="ARBA00023125"/>
    </source>
</evidence>
<dbReference type="InterPro" id="IPR005158">
    <property type="entry name" value="BTAD"/>
</dbReference>
<dbReference type="EMBL" id="JYJG01000040">
    <property type="protein sequence ID" value="KJK51280.1"/>
    <property type="molecule type" value="Genomic_DNA"/>
</dbReference>
<gene>
    <name evidence="7" type="ORF">UK23_07190</name>
</gene>
<dbReference type="InterPro" id="IPR011990">
    <property type="entry name" value="TPR-like_helical_dom_sf"/>
</dbReference>
<feature type="domain" description="OmpR/PhoB-type" evidence="6">
    <location>
        <begin position="1"/>
        <end position="89"/>
    </location>
</feature>
<name>A0A0F0H6Y2_LENAE</name>
<dbReference type="OrthoDB" id="3666751at2"/>
<protein>
    <recommendedName>
        <fullName evidence="6">OmpR/PhoB-type domain-containing protein</fullName>
    </recommendedName>
</protein>
<dbReference type="PATRIC" id="fig|68170.10.peg.7543"/>
<keyword evidence="2" id="KW-0805">Transcription regulation</keyword>
<evidence type="ECO:0000256" key="1">
    <source>
        <dbReference type="ARBA" id="ARBA00005820"/>
    </source>
</evidence>
<evidence type="ECO:0000256" key="5">
    <source>
        <dbReference type="PROSITE-ProRule" id="PRU01091"/>
    </source>
</evidence>
<dbReference type="PANTHER" id="PTHR35807">
    <property type="entry name" value="TRANSCRIPTIONAL REGULATOR REDD-RELATED"/>
    <property type="match status" value="1"/>
</dbReference>
<dbReference type="InterPro" id="IPR027417">
    <property type="entry name" value="P-loop_NTPase"/>
</dbReference>
<comment type="caution">
    <text evidence="7">The sequence shown here is derived from an EMBL/GenBank/DDBJ whole genome shotgun (WGS) entry which is preliminary data.</text>
</comment>
<dbReference type="PROSITE" id="PS51755">
    <property type="entry name" value="OMPR_PHOB"/>
    <property type="match status" value="1"/>
</dbReference>
<proteinExistence type="inferred from homology"/>
<dbReference type="GO" id="GO:0043531">
    <property type="term" value="F:ADP binding"/>
    <property type="evidence" value="ECO:0007669"/>
    <property type="project" value="InterPro"/>
</dbReference>
<dbReference type="Pfam" id="PF03704">
    <property type="entry name" value="BTAD"/>
    <property type="match status" value="1"/>
</dbReference>